<feature type="compositionally biased region" description="Basic residues" evidence="1">
    <location>
        <begin position="11"/>
        <end position="20"/>
    </location>
</feature>
<protein>
    <submittedName>
        <fullName evidence="2">Uncharacterized protein</fullName>
    </submittedName>
</protein>
<evidence type="ECO:0000313" key="2">
    <source>
        <dbReference type="EMBL" id="JAH22668.1"/>
    </source>
</evidence>
<evidence type="ECO:0000256" key="1">
    <source>
        <dbReference type="SAM" id="MobiDB-lite"/>
    </source>
</evidence>
<dbReference type="EMBL" id="GBXM01085909">
    <property type="protein sequence ID" value="JAH22668.1"/>
    <property type="molecule type" value="Transcribed_RNA"/>
</dbReference>
<reference evidence="2" key="2">
    <citation type="journal article" date="2015" name="Fish Shellfish Immunol.">
        <title>Early steps in the European eel (Anguilla anguilla)-Vibrio vulnificus interaction in the gills: Role of the RtxA13 toxin.</title>
        <authorList>
            <person name="Callol A."/>
            <person name="Pajuelo D."/>
            <person name="Ebbesson L."/>
            <person name="Teles M."/>
            <person name="MacKenzie S."/>
            <person name="Amaro C."/>
        </authorList>
    </citation>
    <scope>NUCLEOTIDE SEQUENCE</scope>
</reference>
<dbReference type="AlphaFoldDB" id="A0A0E9R2U1"/>
<name>A0A0E9R2U1_ANGAN</name>
<sequence length="20" mass="2609">MKENSNFCTYKYHKRRRPHI</sequence>
<organism evidence="2">
    <name type="scientific">Anguilla anguilla</name>
    <name type="common">European freshwater eel</name>
    <name type="synonym">Muraena anguilla</name>
    <dbReference type="NCBI Taxonomy" id="7936"/>
    <lineage>
        <taxon>Eukaryota</taxon>
        <taxon>Metazoa</taxon>
        <taxon>Chordata</taxon>
        <taxon>Craniata</taxon>
        <taxon>Vertebrata</taxon>
        <taxon>Euteleostomi</taxon>
        <taxon>Actinopterygii</taxon>
        <taxon>Neopterygii</taxon>
        <taxon>Teleostei</taxon>
        <taxon>Anguilliformes</taxon>
        <taxon>Anguillidae</taxon>
        <taxon>Anguilla</taxon>
    </lineage>
</organism>
<accession>A0A0E9R2U1</accession>
<proteinExistence type="predicted"/>
<reference evidence="2" key="1">
    <citation type="submission" date="2014-11" db="EMBL/GenBank/DDBJ databases">
        <authorList>
            <person name="Amaro Gonzalez C."/>
        </authorList>
    </citation>
    <scope>NUCLEOTIDE SEQUENCE</scope>
</reference>
<feature type="region of interest" description="Disordered" evidence="1">
    <location>
        <begin position="1"/>
        <end position="20"/>
    </location>
</feature>